<keyword evidence="3 7" id="KW-0378">Hydrolase</keyword>
<dbReference type="EMBL" id="LWCA01000297">
    <property type="protein sequence ID" value="OAF69343.1"/>
    <property type="molecule type" value="Genomic_DNA"/>
</dbReference>
<dbReference type="Pfam" id="PF03167">
    <property type="entry name" value="UDG"/>
    <property type="match status" value="1"/>
</dbReference>
<dbReference type="PROSITE" id="PS00130">
    <property type="entry name" value="U_DNA_GLYCOSYLASE"/>
    <property type="match status" value="1"/>
</dbReference>
<dbReference type="InterPro" id="IPR036895">
    <property type="entry name" value="Uracil-DNA_glycosylase-like_sf"/>
</dbReference>
<keyword evidence="4 7" id="KW-0496">Mitochondrion</keyword>
<name>A0A177B6R8_9BILA</name>
<dbReference type="GO" id="GO:0005634">
    <property type="term" value="C:nucleus"/>
    <property type="evidence" value="ECO:0007669"/>
    <property type="project" value="UniProtKB-SubCell"/>
</dbReference>
<dbReference type="PANTHER" id="PTHR11264:SF7">
    <property type="entry name" value="URACIL-DNA GLYCOSYLASE"/>
    <property type="match status" value="1"/>
</dbReference>
<evidence type="ECO:0000313" key="12">
    <source>
        <dbReference type="Proteomes" id="UP000078046"/>
    </source>
</evidence>
<accession>A0A177B6R8</accession>
<dbReference type="InterPro" id="IPR018085">
    <property type="entry name" value="Ura-DNA_Glyclase_AS"/>
</dbReference>
<comment type="subcellular location">
    <subcellularLocation>
        <location evidence="7">Mitochondrion</location>
    </subcellularLocation>
    <subcellularLocation>
        <location evidence="7">Nucleus</location>
    </subcellularLocation>
</comment>
<comment type="function">
    <text evidence="7 9">Excises uracil residues from the DNA which can arise as a result of misincorporation of dUMP residues by DNA polymerase or due to deamination of cytosine.</text>
</comment>
<dbReference type="InterPro" id="IPR005122">
    <property type="entry name" value="Uracil-DNA_glycosylase-like"/>
</dbReference>
<dbReference type="Gene3D" id="3.40.470.10">
    <property type="entry name" value="Uracil-DNA glycosylase-like domain"/>
    <property type="match status" value="1"/>
</dbReference>
<proteinExistence type="inferred from homology"/>
<dbReference type="PANTHER" id="PTHR11264">
    <property type="entry name" value="URACIL-DNA GLYCOSYLASE"/>
    <property type="match status" value="1"/>
</dbReference>
<organism evidence="11 12">
    <name type="scientific">Intoshia linei</name>
    <dbReference type="NCBI Taxonomy" id="1819745"/>
    <lineage>
        <taxon>Eukaryota</taxon>
        <taxon>Metazoa</taxon>
        <taxon>Spiralia</taxon>
        <taxon>Lophotrochozoa</taxon>
        <taxon>Mesozoa</taxon>
        <taxon>Orthonectida</taxon>
        <taxon>Rhopaluridae</taxon>
        <taxon>Intoshia</taxon>
    </lineage>
</organism>
<keyword evidence="2 7" id="KW-0227">DNA damage</keyword>
<comment type="caution">
    <text evidence="11">The sequence shown here is derived from an EMBL/GenBank/DDBJ whole genome shotgun (WGS) entry which is preliminary data.</text>
</comment>
<dbReference type="NCBIfam" id="NF003588">
    <property type="entry name" value="PRK05254.1-1"/>
    <property type="match status" value="1"/>
</dbReference>
<dbReference type="NCBIfam" id="NF003591">
    <property type="entry name" value="PRK05254.1-4"/>
    <property type="match status" value="1"/>
</dbReference>
<reference evidence="11 12" key="1">
    <citation type="submission" date="2016-04" db="EMBL/GenBank/DDBJ databases">
        <title>The genome of Intoshia linei affirms orthonectids as highly simplified spiralians.</title>
        <authorList>
            <person name="Mikhailov K.V."/>
            <person name="Slusarev G.S."/>
            <person name="Nikitin M.A."/>
            <person name="Logacheva M.D."/>
            <person name="Penin A."/>
            <person name="Aleoshin V."/>
            <person name="Panchin Y.V."/>
        </authorList>
    </citation>
    <scope>NUCLEOTIDE SEQUENCE [LARGE SCALE GENOMIC DNA]</scope>
    <source>
        <strain evidence="11">Intl2013</strain>
        <tissue evidence="11">Whole animal</tissue>
    </source>
</reference>
<comment type="catalytic activity">
    <reaction evidence="7 9">
        <text>Hydrolyzes single-stranded DNA or mismatched double-stranded DNA and polynucleotides, releasing free uracil.</text>
        <dbReference type="EC" id="3.2.2.27"/>
    </reaction>
</comment>
<dbReference type="GO" id="GO:0004844">
    <property type="term" value="F:uracil DNA N-glycosylase activity"/>
    <property type="evidence" value="ECO:0007669"/>
    <property type="project" value="UniProtKB-UniRule"/>
</dbReference>
<feature type="domain" description="Uracil-DNA glycosylase-like" evidence="10">
    <location>
        <begin position="108"/>
        <end position="272"/>
    </location>
</feature>
<evidence type="ECO:0000256" key="5">
    <source>
        <dbReference type="ARBA" id="ARBA00023204"/>
    </source>
</evidence>
<dbReference type="SUPFAM" id="SSF52141">
    <property type="entry name" value="Uracil-DNA glycosylase-like"/>
    <property type="match status" value="1"/>
</dbReference>
<evidence type="ECO:0000256" key="2">
    <source>
        <dbReference type="ARBA" id="ARBA00022763"/>
    </source>
</evidence>
<keyword evidence="6 7" id="KW-0539">Nucleus</keyword>
<dbReference type="EC" id="3.2.2.27" evidence="7 9"/>
<dbReference type="NCBIfam" id="NF003589">
    <property type="entry name" value="PRK05254.1-2"/>
    <property type="match status" value="1"/>
</dbReference>
<dbReference type="CDD" id="cd10027">
    <property type="entry name" value="UDG-F1-like"/>
    <property type="match status" value="1"/>
</dbReference>
<keyword evidence="12" id="KW-1185">Reference proteome</keyword>
<evidence type="ECO:0000256" key="4">
    <source>
        <dbReference type="ARBA" id="ARBA00023128"/>
    </source>
</evidence>
<evidence type="ECO:0000256" key="6">
    <source>
        <dbReference type="ARBA" id="ARBA00023242"/>
    </source>
</evidence>
<evidence type="ECO:0000256" key="7">
    <source>
        <dbReference type="HAMAP-Rule" id="MF_03166"/>
    </source>
</evidence>
<dbReference type="AlphaFoldDB" id="A0A177B6R8"/>
<evidence type="ECO:0000313" key="11">
    <source>
        <dbReference type="EMBL" id="OAF69343.1"/>
    </source>
</evidence>
<dbReference type="InterPro" id="IPR002043">
    <property type="entry name" value="UDG_fam1"/>
</dbReference>
<evidence type="ECO:0000256" key="3">
    <source>
        <dbReference type="ARBA" id="ARBA00022801"/>
    </source>
</evidence>
<dbReference type="SMART" id="SM00986">
    <property type="entry name" value="UDG"/>
    <property type="match status" value="1"/>
</dbReference>
<evidence type="ECO:0000256" key="9">
    <source>
        <dbReference type="RuleBase" id="RU003780"/>
    </source>
</evidence>
<dbReference type="NCBIfam" id="TIGR00628">
    <property type="entry name" value="ung"/>
    <property type="match status" value="1"/>
</dbReference>
<dbReference type="GO" id="GO:0097510">
    <property type="term" value="P:base-excision repair, AP site formation via deaminated base removal"/>
    <property type="evidence" value="ECO:0007669"/>
    <property type="project" value="TreeGrafter"/>
</dbReference>
<dbReference type="HAMAP" id="MF_00148">
    <property type="entry name" value="UDG"/>
    <property type="match status" value="1"/>
</dbReference>
<protein>
    <recommendedName>
        <fullName evidence="7 9">Uracil-DNA glycosylase</fullName>
        <shortName evidence="7">UDG</shortName>
        <ecNumber evidence="7 9">3.2.2.27</ecNumber>
    </recommendedName>
</protein>
<dbReference type="GO" id="GO:0005739">
    <property type="term" value="C:mitochondrion"/>
    <property type="evidence" value="ECO:0007669"/>
    <property type="project" value="UniProtKB-SubCell"/>
</dbReference>
<evidence type="ECO:0000259" key="10">
    <source>
        <dbReference type="SMART" id="SM00986"/>
    </source>
</evidence>
<feature type="active site" description="Proton acceptor" evidence="7 8">
    <location>
        <position position="123"/>
    </location>
</feature>
<evidence type="ECO:0000256" key="1">
    <source>
        <dbReference type="ARBA" id="ARBA00008184"/>
    </source>
</evidence>
<dbReference type="NCBIfam" id="NF003592">
    <property type="entry name" value="PRK05254.1-5"/>
    <property type="match status" value="1"/>
</dbReference>
<sequence>MKKTVKNTNPIDSFFKQDFLYKPAVKKSKIDKTKKIVKVAQYDVKERKEMIGFDQVSIFENLLSGTWKFLLKDEFDKPYFRKLSLFLTKESQTKTIYPPVSEIFSWSQYCDINDIKVVIIGQDPYHGKGQAHGLCFSVKKGIKPPPSLKNMYKCIGNDFTNFKKPKHGYLLNWAKQGVLLLNAVLTVEASKANSHAGKGWEIFTDEILRNLIDHFSNKRKLIFLLWGAYAQKKTKNLNLTNHYLLKSVHPSPLSAHRGFFNCQHFLKTNELLSLQNLPIIDWNVD</sequence>
<comment type="similarity">
    <text evidence="1 7 9">Belongs to the uracil-DNA glycosylase (UDG) superfamily. UNG family.</text>
</comment>
<dbReference type="FunFam" id="3.40.470.10:FF:000007">
    <property type="entry name" value="Uracil-DNA glycosylase"/>
    <property type="match status" value="1"/>
</dbReference>
<evidence type="ECO:0000256" key="8">
    <source>
        <dbReference type="PROSITE-ProRule" id="PRU10072"/>
    </source>
</evidence>
<dbReference type="SMART" id="SM00987">
    <property type="entry name" value="UreE_C"/>
    <property type="match status" value="1"/>
</dbReference>
<keyword evidence="5 7" id="KW-0234">DNA repair</keyword>
<dbReference type="Proteomes" id="UP000078046">
    <property type="component" value="Unassembled WGS sequence"/>
</dbReference>
<dbReference type="OrthoDB" id="10031947at2759"/>
<gene>
    <name evidence="11" type="ORF">A3Q56_02937</name>
</gene>